<reference evidence="1 2" key="1">
    <citation type="submission" date="2020-04" db="EMBL/GenBank/DDBJ databases">
        <title>Achromobacter ruhlandii genome sequencing and assembly.</title>
        <authorList>
            <person name="Martins R.C.R."/>
            <person name="Perdigao-Neto L.V."/>
            <person name="Levin A.S.S."/>
            <person name="Costa S.F."/>
        </authorList>
    </citation>
    <scope>NUCLEOTIDE SEQUENCE [LARGE SCALE GENOMIC DNA]</scope>
    <source>
        <strain evidence="1 2">9035ralo</strain>
    </source>
</reference>
<sequence length="202" mass="22075">MNHDELAGLYAGGTLRLAADMLAGAGLDTPACAWLLDPGLPVRPAPALALVEFVPPTILPSATGAVLAIAREPWADALWLAVASDGRVVTAGEGATQVFVNTRVEHFLYFLATLQRFQAEAGRHDPGPRVYTQSEMRARLDALRRGAFPLRSGPTATPASPRFDRPAALRLLEQAWRRRDDAALRRGGWWRRIHEQLRDGLL</sequence>
<evidence type="ECO:0000313" key="1">
    <source>
        <dbReference type="EMBL" id="NMU91596.1"/>
    </source>
</evidence>
<protein>
    <recommendedName>
        <fullName evidence="3">SUKH-4 immunity protein of toxin-antitoxin system</fullName>
    </recommendedName>
</protein>
<gene>
    <name evidence="1" type="ORF">HGQ98_17970</name>
</gene>
<dbReference type="RefSeq" id="WP_169537070.1">
    <property type="nucleotide sequence ID" value="NZ_JABBZE010000227.1"/>
</dbReference>
<comment type="caution">
    <text evidence="1">The sequence shown here is derived from an EMBL/GenBank/DDBJ whole genome shotgun (WGS) entry which is preliminary data.</text>
</comment>
<dbReference type="EMBL" id="JABBZE010000227">
    <property type="protein sequence ID" value="NMU91596.1"/>
    <property type="molecule type" value="Genomic_DNA"/>
</dbReference>
<name>A0A848NJK5_9BURK</name>
<dbReference type="AlphaFoldDB" id="A0A848NJK5"/>
<accession>A0A848NJK5</accession>
<dbReference type="Pfam" id="PF14435">
    <property type="entry name" value="SUKH-4"/>
    <property type="match status" value="1"/>
</dbReference>
<proteinExistence type="predicted"/>
<dbReference type="Proteomes" id="UP000542405">
    <property type="component" value="Unassembled WGS sequence"/>
</dbReference>
<evidence type="ECO:0008006" key="3">
    <source>
        <dbReference type="Google" id="ProtNLM"/>
    </source>
</evidence>
<organism evidence="1 2">
    <name type="scientific">Achromobacter ruhlandii</name>
    <dbReference type="NCBI Taxonomy" id="72557"/>
    <lineage>
        <taxon>Bacteria</taxon>
        <taxon>Pseudomonadati</taxon>
        <taxon>Pseudomonadota</taxon>
        <taxon>Betaproteobacteria</taxon>
        <taxon>Burkholderiales</taxon>
        <taxon>Alcaligenaceae</taxon>
        <taxon>Achromobacter</taxon>
    </lineage>
</organism>
<dbReference type="InterPro" id="IPR025851">
    <property type="entry name" value="SUKH-4"/>
</dbReference>
<evidence type="ECO:0000313" key="2">
    <source>
        <dbReference type="Proteomes" id="UP000542405"/>
    </source>
</evidence>